<dbReference type="InterPro" id="IPR046847">
    <property type="entry name" value="Xre-like_HTH"/>
</dbReference>
<proteinExistence type="predicted"/>
<dbReference type="Gene3D" id="1.10.260.40">
    <property type="entry name" value="lambda repressor-like DNA-binding domains"/>
    <property type="match status" value="1"/>
</dbReference>
<sequence>MKTQNILPIPTLIVLLGGQTIINREIRHDFDLIEIAKEGLPKQALDSLAKQIAFSNKEMAEVLNISERTIQRYRDDQRLDKDASAKLIRLAKLYELGQETFGSLERFNGWMHSRVPALGGKRPTELLDTSLGYEIIERELIYIEHGLFS</sequence>
<dbReference type="InterPro" id="IPR024467">
    <property type="entry name" value="Xre/MbcA/ParS-like_toxin-bd"/>
</dbReference>
<organism evidence="3 4">
    <name type="scientific">Arcicella rosea</name>
    <dbReference type="NCBI Taxonomy" id="502909"/>
    <lineage>
        <taxon>Bacteria</taxon>
        <taxon>Pseudomonadati</taxon>
        <taxon>Bacteroidota</taxon>
        <taxon>Cytophagia</taxon>
        <taxon>Cytophagales</taxon>
        <taxon>Flectobacillaceae</taxon>
        <taxon>Arcicella</taxon>
    </lineage>
</organism>
<accession>A0A841EWF3</accession>
<dbReference type="EMBL" id="JACHKT010000032">
    <property type="protein sequence ID" value="MBB6004958.1"/>
    <property type="molecule type" value="Genomic_DNA"/>
</dbReference>
<dbReference type="Pfam" id="PF20432">
    <property type="entry name" value="Xre-like-HTH"/>
    <property type="match status" value="1"/>
</dbReference>
<dbReference type="InterPro" id="IPR011979">
    <property type="entry name" value="Antitox_Xre"/>
</dbReference>
<dbReference type="NCBIfam" id="TIGR02293">
    <property type="entry name" value="TAS_TIGR02293"/>
    <property type="match status" value="1"/>
</dbReference>
<dbReference type="Pfam" id="PF09722">
    <property type="entry name" value="Xre_MbcA_ParS_C"/>
    <property type="match status" value="1"/>
</dbReference>
<feature type="domain" description="Antitoxin Xre/MbcA/ParS-like toxin-binding" evidence="1">
    <location>
        <begin position="97"/>
        <end position="146"/>
    </location>
</feature>
<protein>
    <submittedName>
        <fullName evidence="3">Putative toxin-antitoxin system antitoxin component (TIGR02293 family)</fullName>
    </submittedName>
</protein>
<name>A0A841EWF3_9BACT</name>
<dbReference type="GO" id="GO:0003677">
    <property type="term" value="F:DNA binding"/>
    <property type="evidence" value="ECO:0007669"/>
    <property type="project" value="InterPro"/>
</dbReference>
<evidence type="ECO:0000313" key="3">
    <source>
        <dbReference type="EMBL" id="MBB6004958.1"/>
    </source>
</evidence>
<keyword evidence="4" id="KW-1185">Reference proteome</keyword>
<dbReference type="AlphaFoldDB" id="A0A841EWF3"/>
<comment type="caution">
    <text evidence="3">The sequence shown here is derived from an EMBL/GenBank/DDBJ whole genome shotgun (WGS) entry which is preliminary data.</text>
</comment>
<reference evidence="3 4" key="1">
    <citation type="submission" date="2020-08" db="EMBL/GenBank/DDBJ databases">
        <title>Functional genomics of gut bacteria from endangered species of beetles.</title>
        <authorList>
            <person name="Carlos-Shanley C."/>
        </authorList>
    </citation>
    <scope>NUCLEOTIDE SEQUENCE [LARGE SCALE GENOMIC DNA]</scope>
    <source>
        <strain evidence="3 4">S00070</strain>
    </source>
</reference>
<dbReference type="RefSeq" id="WP_184136345.1">
    <property type="nucleotide sequence ID" value="NZ_JACHKT010000032.1"/>
</dbReference>
<dbReference type="InterPro" id="IPR010982">
    <property type="entry name" value="Lambda_DNA-bd_dom_sf"/>
</dbReference>
<evidence type="ECO:0000259" key="1">
    <source>
        <dbReference type="Pfam" id="PF09722"/>
    </source>
</evidence>
<gene>
    <name evidence="3" type="ORF">HNP25_003628</name>
</gene>
<evidence type="ECO:0000313" key="4">
    <source>
        <dbReference type="Proteomes" id="UP000524404"/>
    </source>
</evidence>
<evidence type="ECO:0000259" key="2">
    <source>
        <dbReference type="Pfam" id="PF20432"/>
    </source>
</evidence>
<feature type="domain" description="Antitoxin Xre-like helix-turn-helix" evidence="2">
    <location>
        <begin position="31"/>
        <end position="92"/>
    </location>
</feature>
<dbReference type="Proteomes" id="UP000524404">
    <property type="component" value="Unassembled WGS sequence"/>
</dbReference>